<evidence type="ECO:0000256" key="6">
    <source>
        <dbReference type="ARBA" id="ARBA00022833"/>
    </source>
</evidence>
<dbReference type="GeneID" id="19211851"/>
<dbReference type="PANTHER" id="PTHR14003:SF22">
    <property type="entry name" value="FINGER DOMAIN PROTEIN, PUTATIVE (AFU_ORTHOLOGUE AFUA_4G11480)-RELATED"/>
    <property type="match status" value="1"/>
</dbReference>
<organism evidence="12 13">
    <name type="scientific">Coniophora puteana (strain RWD-64-598)</name>
    <name type="common">Brown rot fungus</name>
    <dbReference type="NCBI Taxonomy" id="741705"/>
    <lineage>
        <taxon>Eukaryota</taxon>
        <taxon>Fungi</taxon>
        <taxon>Dikarya</taxon>
        <taxon>Basidiomycota</taxon>
        <taxon>Agaricomycotina</taxon>
        <taxon>Agaricomycetes</taxon>
        <taxon>Agaricomycetidae</taxon>
        <taxon>Boletales</taxon>
        <taxon>Coniophorineae</taxon>
        <taxon>Coniophoraceae</taxon>
        <taxon>Coniophora</taxon>
    </lineage>
</organism>
<keyword evidence="13" id="KW-1185">Reference proteome</keyword>
<feature type="domain" description="C2H2-type" evidence="11">
    <location>
        <begin position="476"/>
        <end position="500"/>
    </location>
</feature>
<dbReference type="FunFam" id="3.30.160.60:FF:001437">
    <property type="entry name" value="Zinc finger protein 594"/>
    <property type="match status" value="1"/>
</dbReference>
<dbReference type="GO" id="GO:0031519">
    <property type="term" value="C:PcG protein complex"/>
    <property type="evidence" value="ECO:0007669"/>
    <property type="project" value="TreeGrafter"/>
</dbReference>
<protein>
    <recommendedName>
        <fullName evidence="11">C2H2-type domain-containing protein</fullName>
    </recommendedName>
</protein>
<feature type="region of interest" description="Disordered" evidence="10">
    <location>
        <begin position="547"/>
        <end position="573"/>
    </location>
</feature>
<feature type="compositionally biased region" description="Pro residues" evidence="10">
    <location>
        <begin position="333"/>
        <end position="342"/>
    </location>
</feature>
<evidence type="ECO:0000256" key="1">
    <source>
        <dbReference type="ARBA" id="ARBA00004123"/>
    </source>
</evidence>
<feature type="region of interest" description="Disordered" evidence="10">
    <location>
        <begin position="273"/>
        <end position="399"/>
    </location>
</feature>
<feature type="region of interest" description="Disordered" evidence="10">
    <location>
        <begin position="1"/>
        <end position="35"/>
    </location>
</feature>
<keyword evidence="7" id="KW-0238">DNA-binding</keyword>
<dbReference type="FunFam" id="3.30.160.60:FF:000072">
    <property type="entry name" value="zinc finger protein 143 isoform X1"/>
    <property type="match status" value="1"/>
</dbReference>
<gene>
    <name evidence="12" type="ORF">CONPUDRAFT_97988</name>
</gene>
<feature type="domain" description="C2H2-type" evidence="11">
    <location>
        <begin position="446"/>
        <end position="475"/>
    </location>
</feature>
<dbReference type="GO" id="GO:0000785">
    <property type="term" value="C:chromatin"/>
    <property type="evidence" value="ECO:0007669"/>
    <property type="project" value="TreeGrafter"/>
</dbReference>
<dbReference type="OMA" id="THDPTWE"/>
<dbReference type="RefSeq" id="XP_007764751.1">
    <property type="nucleotide sequence ID" value="XM_007766561.1"/>
</dbReference>
<dbReference type="InterPro" id="IPR013087">
    <property type="entry name" value="Znf_C2H2_type"/>
</dbReference>
<evidence type="ECO:0000256" key="4">
    <source>
        <dbReference type="ARBA" id="ARBA00022737"/>
    </source>
</evidence>
<name>A0A5M3N1A8_CONPW</name>
<evidence type="ECO:0000256" key="9">
    <source>
        <dbReference type="PROSITE-ProRule" id="PRU00042"/>
    </source>
</evidence>
<dbReference type="Gene3D" id="3.30.160.60">
    <property type="entry name" value="Classic Zinc Finger"/>
    <property type="match status" value="4"/>
</dbReference>
<keyword evidence="6" id="KW-0862">Zinc</keyword>
<feature type="compositionally biased region" description="Acidic residues" evidence="10">
    <location>
        <begin position="627"/>
        <end position="636"/>
    </location>
</feature>
<evidence type="ECO:0000256" key="8">
    <source>
        <dbReference type="ARBA" id="ARBA00023242"/>
    </source>
</evidence>
<dbReference type="InterPro" id="IPR036236">
    <property type="entry name" value="Znf_C2H2_sf"/>
</dbReference>
<dbReference type="GO" id="GO:0000978">
    <property type="term" value="F:RNA polymerase II cis-regulatory region sequence-specific DNA binding"/>
    <property type="evidence" value="ECO:0007669"/>
    <property type="project" value="TreeGrafter"/>
</dbReference>
<feature type="domain" description="C2H2-type" evidence="11">
    <location>
        <begin position="386"/>
        <end position="415"/>
    </location>
</feature>
<feature type="compositionally biased region" description="Basic and acidic residues" evidence="10">
    <location>
        <begin position="234"/>
        <end position="244"/>
    </location>
</feature>
<keyword evidence="3" id="KW-0479">Metal-binding</keyword>
<keyword evidence="5 9" id="KW-0863">Zinc-finger</keyword>
<evidence type="ECO:0000256" key="7">
    <source>
        <dbReference type="ARBA" id="ARBA00023125"/>
    </source>
</evidence>
<evidence type="ECO:0000259" key="11">
    <source>
        <dbReference type="PROSITE" id="PS50157"/>
    </source>
</evidence>
<evidence type="ECO:0000256" key="10">
    <source>
        <dbReference type="SAM" id="MobiDB-lite"/>
    </source>
</evidence>
<dbReference type="SUPFAM" id="SSF57667">
    <property type="entry name" value="beta-beta-alpha zinc fingers"/>
    <property type="match status" value="2"/>
</dbReference>
<dbReference type="Proteomes" id="UP000053558">
    <property type="component" value="Unassembled WGS sequence"/>
</dbReference>
<comment type="similarity">
    <text evidence="2">Belongs to the krueppel C2H2-type zinc-finger protein family.</text>
</comment>
<dbReference type="FunFam" id="3.30.160.60:FF:002343">
    <property type="entry name" value="Zinc finger protein 33A"/>
    <property type="match status" value="1"/>
</dbReference>
<dbReference type="PROSITE" id="PS00028">
    <property type="entry name" value="ZINC_FINGER_C2H2_1"/>
    <property type="match status" value="4"/>
</dbReference>
<feature type="compositionally biased region" description="Pro residues" evidence="10">
    <location>
        <begin position="307"/>
        <end position="320"/>
    </location>
</feature>
<dbReference type="OrthoDB" id="654211at2759"/>
<dbReference type="PANTHER" id="PTHR14003">
    <property type="entry name" value="TRANSCRIPTIONAL REPRESSOR PROTEIN YY"/>
    <property type="match status" value="1"/>
</dbReference>
<accession>A0A5M3N1A8</accession>
<feature type="domain" description="C2H2-type" evidence="11">
    <location>
        <begin position="416"/>
        <end position="445"/>
    </location>
</feature>
<feature type="compositionally biased region" description="Acidic residues" evidence="10">
    <location>
        <begin position="680"/>
        <end position="696"/>
    </location>
</feature>
<evidence type="ECO:0000313" key="12">
    <source>
        <dbReference type="EMBL" id="EIW85182.1"/>
    </source>
</evidence>
<proteinExistence type="inferred from homology"/>
<evidence type="ECO:0000256" key="2">
    <source>
        <dbReference type="ARBA" id="ARBA00006991"/>
    </source>
</evidence>
<sequence>MDDGLEPVLDLSDVVHDDPLGSDDEALSHSSPPTSVTMHDHIPFPDPHTEDCLSLQHLLAQSDSTLELLERELTNLFQQNASAASVALLSATAQQRQSLLDLGIHNTTESAVRNDTILTPDSVHGHGDSADELSSIGGLNIPELAAMLQAAHAQEQERQAAESKDRQSTMSHEHQRQPTRNAPAFHSLTASDDAEDAYSHVPPPRRDSTSTPDLDLLYPREHLSEDGNTPSSSHSHEPDLHAQRSTDAPDGFGDINDMLLKHLSSQFEEDDVLATHSHHHPQSSSSDPATALSPIETSHSSPIQPHSSPPPSSSPIPEQPLEPIASTSRLPIPTVPPPPYRPPGLARTFRRPVTSDEDSAPPVIEVLPFDKDAPPEKEKEKPANVHTCPETGCGKSFTRRSDLGRHMRIHTGERPFMCGHSGCGKTFIQRSALHVHQRVHTGEKPHSCEYPACGKTFGDSSSLARHRRTHTGKRPYKCEDPECEKTFTRRTTLTQHMRTHDPGWEPDPSLKYNFRAKKARLAAGDDIDVDLEASVRTISALFSASSPSDYRTCHSHAQRANGGVPLQPRYSVRDRHEEDPVLEARVASISAEIAAAIAQASARVVHEHSDDEDDEDGDGDGSGVEGSENEDMDSWDEGLRQVRAKVQTSGIRGEVGQRLGDRGVVSGGGSRSVNAVGDGGGDDEDEDDEDEDEDSDTFPIPLRTRKGKEPSDVPGGVLAGVKRKR</sequence>
<dbReference type="GO" id="GO:0005667">
    <property type="term" value="C:transcription regulator complex"/>
    <property type="evidence" value="ECO:0007669"/>
    <property type="project" value="TreeGrafter"/>
</dbReference>
<dbReference type="EMBL" id="JH711574">
    <property type="protein sequence ID" value="EIW85182.1"/>
    <property type="molecule type" value="Genomic_DNA"/>
</dbReference>
<dbReference type="GO" id="GO:0000981">
    <property type="term" value="F:DNA-binding transcription factor activity, RNA polymerase II-specific"/>
    <property type="evidence" value="ECO:0007669"/>
    <property type="project" value="UniProtKB-ARBA"/>
</dbReference>
<evidence type="ECO:0000256" key="3">
    <source>
        <dbReference type="ARBA" id="ARBA00022723"/>
    </source>
</evidence>
<dbReference type="KEGG" id="cput:CONPUDRAFT_97988"/>
<dbReference type="GO" id="GO:0008270">
    <property type="term" value="F:zinc ion binding"/>
    <property type="evidence" value="ECO:0007669"/>
    <property type="project" value="UniProtKB-KW"/>
</dbReference>
<feature type="compositionally biased region" description="Basic and acidic residues" evidence="10">
    <location>
        <begin position="368"/>
        <end position="383"/>
    </location>
</feature>
<evidence type="ECO:0000313" key="13">
    <source>
        <dbReference type="Proteomes" id="UP000053558"/>
    </source>
</evidence>
<feature type="compositionally biased region" description="Basic and acidic residues" evidence="10">
    <location>
        <begin position="154"/>
        <end position="176"/>
    </location>
</feature>
<feature type="compositionally biased region" description="Acidic residues" evidence="10">
    <location>
        <begin position="610"/>
        <end position="619"/>
    </location>
</feature>
<reference evidence="13" key="1">
    <citation type="journal article" date="2012" name="Science">
        <title>The Paleozoic origin of enzymatic lignin decomposition reconstructed from 31 fungal genomes.</title>
        <authorList>
            <person name="Floudas D."/>
            <person name="Binder M."/>
            <person name="Riley R."/>
            <person name="Barry K."/>
            <person name="Blanchette R.A."/>
            <person name="Henrissat B."/>
            <person name="Martinez A.T."/>
            <person name="Otillar R."/>
            <person name="Spatafora J.W."/>
            <person name="Yadav J.S."/>
            <person name="Aerts A."/>
            <person name="Benoit I."/>
            <person name="Boyd A."/>
            <person name="Carlson A."/>
            <person name="Copeland A."/>
            <person name="Coutinho P.M."/>
            <person name="de Vries R.P."/>
            <person name="Ferreira P."/>
            <person name="Findley K."/>
            <person name="Foster B."/>
            <person name="Gaskell J."/>
            <person name="Glotzer D."/>
            <person name="Gorecki P."/>
            <person name="Heitman J."/>
            <person name="Hesse C."/>
            <person name="Hori C."/>
            <person name="Igarashi K."/>
            <person name="Jurgens J.A."/>
            <person name="Kallen N."/>
            <person name="Kersten P."/>
            <person name="Kohler A."/>
            <person name="Kuees U."/>
            <person name="Kumar T.K.A."/>
            <person name="Kuo A."/>
            <person name="LaButti K."/>
            <person name="Larrondo L.F."/>
            <person name="Lindquist E."/>
            <person name="Ling A."/>
            <person name="Lombard V."/>
            <person name="Lucas S."/>
            <person name="Lundell T."/>
            <person name="Martin R."/>
            <person name="McLaughlin D.J."/>
            <person name="Morgenstern I."/>
            <person name="Morin E."/>
            <person name="Murat C."/>
            <person name="Nagy L.G."/>
            <person name="Nolan M."/>
            <person name="Ohm R.A."/>
            <person name="Patyshakuliyeva A."/>
            <person name="Rokas A."/>
            <person name="Ruiz-Duenas F.J."/>
            <person name="Sabat G."/>
            <person name="Salamov A."/>
            <person name="Samejima M."/>
            <person name="Schmutz J."/>
            <person name="Slot J.C."/>
            <person name="St John F."/>
            <person name="Stenlid J."/>
            <person name="Sun H."/>
            <person name="Sun S."/>
            <person name="Syed K."/>
            <person name="Tsang A."/>
            <person name="Wiebenga A."/>
            <person name="Young D."/>
            <person name="Pisabarro A."/>
            <person name="Eastwood D.C."/>
            <person name="Martin F."/>
            <person name="Cullen D."/>
            <person name="Grigoriev I.V."/>
            <person name="Hibbett D.S."/>
        </authorList>
    </citation>
    <scope>NUCLEOTIDE SEQUENCE [LARGE SCALE GENOMIC DNA]</scope>
    <source>
        <strain evidence="13">RWD-64-598 SS2</strain>
    </source>
</reference>
<feature type="region of interest" description="Disordered" evidence="10">
    <location>
        <begin position="601"/>
        <end position="725"/>
    </location>
</feature>
<evidence type="ECO:0000256" key="5">
    <source>
        <dbReference type="ARBA" id="ARBA00022771"/>
    </source>
</evidence>
<dbReference type="FunFam" id="3.30.160.60:FF:000690">
    <property type="entry name" value="Zinc finger protein 354C"/>
    <property type="match status" value="1"/>
</dbReference>
<dbReference type="Pfam" id="PF00096">
    <property type="entry name" value="zf-C2H2"/>
    <property type="match status" value="4"/>
</dbReference>
<feature type="region of interest" description="Disordered" evidence="10">
    <location>
        <begin position="149"/>
        <end position="253"/>
    </location>
</feature>
<dbReference type="PROSITE" id="PS50157">
    <property type="entry name" value="ZINC_FINGER_C2H2_2"/>
    <property type="match status" value="4"/>
</dbReference>
<dbReference type="AlphaFoldDB" id="A0A5M3N1A8"/>
<dbReference type="SMART" id="SM00355">
    <property type="entry name" value="ZnF_C2H2"/>
    <property type="match status" value="4"/>
</dbReference>
<comment type="caution">
    <text evidence="12">The sequence shown here is derived from an EMBL/GenBank/DDBJ whole genome shotgun (WGS) entry which is preliminary data.</text>
</comment>
<comment type="subcellular location">
    <subcellularLocation>
        <location evidence="1">Nucleus</location>
    </subcellularLocation>
</comment>
<keyword evidence="4" id="KW-0677">Repeat</keyword>
<keyword evidence="8" id="KW-0539">Nucleus</keyword>